<evidence type="ECO:0000313" key="2">
    <source>
        <dbReference type="EMBL" id="KAH6671523.1"/>
    </source>
</evidence>
<reference evidence="2" key="1">
    <citation type="journal article" date="2021" name="Nat. Commun.">
        <title>Genetic determinants of endophytism in the Arabidopsis root mycobiome.</title>
        <authorList>
            <person name="Mesny F."/>
            <person name="Miyauchi S."/>
            <person name="Thiergart T."/>
            <person name="Pickel B."/>
            <person name="Atanasova L."/>
            <person name="Karlsson M."/>
            <person name="Huettel B."/>
            <person name="Barry K.W."/>
            <person name="Haridas S."/>
            <person name="Chen C."/>
            <person name="Bauer D."/>
            <person name="Andreopoulos W."/>
            <person name="Pangilinan J."/>
            <person name="LaButti K."/>
            <person name="Riley R."/>
            <person name="Lipzen A."/>
            <person name="Clum A."/>
            <person name="Drula E."/>
            <person name="Henrissat B."/>
            <person name="Kohler A."/>
            <person name="Grigoriev I.V."/>
            <person name="Martin F.M."/>
            <person name="Hacquard S."/>
        </authorList>
    </citation>
    <scope>NUCLEOTIDE SEQUENCE</scope>
    <source>
        <strain evidence="2">MPI-SDFR-AT-0117</strain>
    </source>
</reference>
<comment type="caution">
    <text evidence="2">The sequence shown here is derived from an EMBL/GenBank/DDBJ whole genome shotgun (WGS) entry which is preliminary data.</text>
</comment>
<proteinExistence type="predicted"/>
<dbReference type="AlphaFoldDB" id="A0A9P9A878"/>
<sequence>MAMKLIRNVTGYFAAAFLKPRDHQKGTCTATLIFLTLLLLSIIVGWTPPGEFITTGLIADHSSFPPHPDYAQAPPFDQVSTRPDLEAELEELYHAHENLKHEEKRHMWEDKDLDDLITKHLEVQASSIIGEDAGSHRHLNGLHGITGAFLINAHYPQFGSLNGAVILAHLTL</sequence>
<feature type="transmembrane region" description="Helical" evidence="1">
    <location>
        <begin position="27"/>
        <end position="46"/>
    </location>
</feature>
<dbReference type="EMBL" id="JAGSXJ010000028">
    <property type="protein sequence ID" value="KAH6671523.1"/>
    <property type="molecule type" value="Genomic_DNA"/>
</dbReference>
<keyword evidence="1" id="KW-0812">Transmembrane</keyword>
<keyword evidence="1" id="KW-1133">Transmembrane helix</keyword>
<name>A0A9P9A878_9PEZI</name>
<gene>
    <name evidence="2" type="ORF">F5X68DRAFT_215088</name>
</gene>
<evidence type="ECO:0000256" key="1">
    <source>
        <dbReference type="SAM" id="Phobius"/>
    </source>
</evidence>
<accession>A0A9P9A878</accession>
<protein>
    <submittedName>
        <fullName evidence="2">Uncharacterized protein</fullName>
    </submittedName>
</protein>
<keyword evidence="1" id="KW-0472">Membrane</keyword>
<evidence type="ECO:0000313" key="3">
    <source>
        <dbReference type="Proteomes" id="UP000770015"/>
    </source>
</evidence>
<keyword evidence="3" id="KW-1185">Reference proteome</keyword>
<organism evidence="2 3">
    <name type="scientific">Plectosphaerella plurivora</name>
    <dbReference type="NCBI Taxonomy" id="936078"/>
    <lineage>
        <taxon>Eukaryota</taxon>
        <taxon>Fungi</taxon>
        <taxon>Dikarya</taxon>
        <taxon>Ascomycota</taxon>
        <taxon>Pezizomycotina</taxon>
        <taxon>Sordariomycetes</taxon>
        <taxon>Hypocreomycetidae</taxon>
        <taxon>Glomerellales</taxon>
        <taxon>Plectosphaerellaceae</taxon>
        <taxon>Plectosphaerella</taxon>
    </lineage>
</organism>
<dbReference type="Proteomes" id="UP000770015">
    <property type="component" value="Unassembled WGS sequence"/>
</dbReference>